<accession>A0A0P0URB6</accession>
<name>A0A0P0URB6_9GAMM</name>
<evidence type="ECO:0008006" key="3">
    <source>
        <dbReference type="Google" id="ProtNLM"/>
    </source>
</evidence>
<dbReference type="OrthoDB" id="9789433at2"/>
<evidence type="ECO:0000313" key="1">
    <source>
        <dbReference type="EMBL" id="BAS67497.1"/>
    </source>
</evidence>
<evidence type="ECO:0000313" key="2">
    <source>
        <dbReference type="Proteomes" id="UP000067399"/>
    </source>
</evidence>
<dbReference type="RefSeq" id="WP_066043653.1">
    <property type="nucleotide sequence ID" value="NZ_AP013042.1"/>
</dbReference>
<organism evidence="1 2">
    <name type="scientific">endosymbiont of Bathymodiolus septemdierum str. Myojin knoll</name>
    <dbReference type="NCBI Taxonomy" id="1303921"/>
    <lineage>
        <taxon>Bacteria</taxon>
        <taxon>Pseudomonadati</taxon>
        <taxon>Pseudomonadota</taxon>
        <taxon>Gammaproteobacteria</taxon>
        <taxon>sulfur-oxidizing symbionts</taxon>
    </lineage>
</organism>
<proteinExistence type="predicted"/>
<dbReference type="STRING" id="1303921.BSEPE_0487"/>
<sequence>MRFKLYVVILFSLFITSCGTIPKDALRLTQKSLELRQMQQKEYDNVTEKHMLIASANVLQDIGFIIKESEQDLGLLIAEKIRDATNTGQVIMAILLGTPMDTHQKIRVSLITRIKNNNSILVRASFQRIVFSDTQYQRDVPTTMEYIKDKKIYQDFYTKLDKAIFLAKQGI</sequence>
<dbReference type="AlphaFoldDB" id="A0A0P0URB6"/>
<gene>
    <name evidence="1" type="ORF">BSEPE_0487</name>
</gene>
<dbReference type="EMBL" id="AP013042">
    <property type="protein sequence ID" value="BAS67497.1"/>
    <property type="molecule type" value="Genomic_DNA"/>
</dbReference>
<keyword evidence="2" id="KW-1185">Reference proteome</keyword>
<reference evidence="1 2" key="1">
    <citation type="journal article" date="2000" name="Mar. Ecol. Prog. Ser.">
        <title>Phylogenetic characterization of endosymbionts in three hydrothermal vent mussels: influence on host distributions.</title>
        <authorList>
            <person name="Fujiwara Y."/>
            <person name="Takai K."/>
            <person name="Uematsu K."/>
            <person name="Tsuchida S."/>
            <person name="Hunt J.C."/>
            <person name="Hashimoto J."/>
        </authorList>
    </citation>
    <scope>NUCLEOTIDE SEQUENCE [LARGE SCALE GENOMIC DNA]</scope>
    <source>
        <strain evidence="1 2">Myojin Knoll</strain>
    </source>
</reference>
<reference evidence="1 2" key="2">
    <citation type="journal article" date="2016" name="ISME J.">
        <title>Heterogeneous composition of key metabolic gene clusters in a vent mussel symbiont population.</title>
        <authorList>
            <person name="Ikuta T."/>
            <person name="Takaki Y."/>
            <person name="Nagai Y."/>
            <person name="Shimamura S."/>
            <person name="Tsuda M."/>
            <person name="Kawagucci S."/>
            <person name="Aoki Y."/>
            <person name="Inoue K."/>
            <person name="Teruya M."/>
            <person name="Satou K."/>
            <person name="Teruya K."/>
            <person name="Shimoji M."/>
            <person name="Tamotsu H."/>
            <person name="Hirano T."/>
            <person name="Maruyama T."/>
            <person name="Yoshida T."/>
        </authorList>
    </citation>
    <scope>NUCLEOTIDE SEQUENCE [LARGE SCALE GENOMIC DNA]</scope>
    <source>
        <strain evidence="1 2">Myojin Knoll</strain>
    </source>
</reference>
<dbReference type="PROSITE" id="PS51257">
    <property type="entry name" value="PROKAR_LIPOPROTEIN"/>
    <property type="match status" value="1"/>
</dbReference>
<protein>
    <recommendedName>
        <fullName evidence="3">Lipoprotein</fullName>
    </recommendedName>
</protein>
<dbReference type="Proteomes" id="UP000067399">
    <property type="component" value="Chromosome"/>
</dbReference>
<dbReference type="KEGG" id="ebh:BSEPE_0487"/>